<proteinExistence type="predicted"/>
<gene>
    <name evidence="1" type="ORF">EMWEY_00029450</name>
</gene>
<dbReference type="Pfam" id="PF05518">
    <property type="entry name" value="Totivirus_coat"/>
    <property type="match status" value="1"/>
</dbReference>
<evidence type="ECO:0000313" key="1">
    <source>
        <dbReference type="EMBL" id="CDJ60310.1"/>
    </source>
</evidence>
<protein>
    <submittedName>
        <fullName evidence="1">Uncharacterized protein</fullName>
    </submittedName>
</protein>
<dbReference type="RefSeq" id="XP_013336960.1">
    <property type="nucleotide sequence ID" value="XM_013481506.1"/>
</dbReference>
<dbReference type="InterPro" id="IPR008871">
    <property type="entry name" value="Totivirus_coat"/>
</dbReference>
<reference evidence="1" key="2">
    <citation type="submission" date="2013-10" db="EMBL/GenBank/DDBJ databases">
        <authorList>
            <person name="Aslett M."/>
        </authorList>
    </citation>
    <scope>NUCLEOTIDE SEQUENCE [LARGE SCALE GENOMIC DNA]</scope>
    <source>
        <strain evidence="1">Weybridge</strain>
    </source>
</reference>
<dbReference type="AlphaFoldDB" id="U6MF68"/>
<dbReference type="Proteomes" id="UP000030763">
    <property type="component" value="Unassembled WGS sequence"/>
</dbReference>
<dbReference type="EMBL" id="HG721727">
    <property type="protein sequence ID" value="CDJ60310.1"/>
    <property type="molecule type" value="Genomic_DNA"/>
</dbReference>
<dbReference type="GeneID" id="25336931"/>
<name>U6MF68_EIMMA</name>
<sequence>MRICAPFFSIEPTSFLARNQFGMPAEQWGVRRPDPPSRTLKANRGDATFSQLMWTRGQSKIPHPAEAINADGTYSIAIRHGNIAPRNYTRPHSHLPSAEAMCRTMLKLSSLLPSYVSISKACAETKGVMRTTGADALNRVREGVHCLRQS</sequence>
<dbReference type="OrthoDB" id="10657912at2759"/>
<organism evidence="1 2">
    <name type="scientific">Eimeria maxima</name>
    <name type="common">Coccidian parasite</name>
    <dbReference type="NCBI Taxonomy" id="5804"/>
    <lineage>
        <taxon>Eukaryota</taxon>
        <taxon>Sar</taxon>
        <taxon>Alveolata</taxon>
        <taxon>Apicomplexa</taxon>
        <taxon>Conoidasida</taxon>
        <taxon>Coccidia</taxon>
        <taxon>Eucoccidiorida</taxon>
        <taxon>Eimeriorina</taxon>
        <taxon>Eimeriidae</taxon>
        <taxon>Eimeria</taxon>
    </lineage>
</organism>
<keyword evidence="2" id="KW-1185">Reference proteome</keyword>
<reference evidence="1" key="1">
    <citation type="submission" date="2013-10" db="EMBL/GenBank/DDBJ databases">
        <title>Genomic analysis of the causative agents of coccidiosis in chickens.</title>
        <authorList>
            <person name="Reid A.J."/>
            <person name="Blake D."/>
            <person name="Billington K."/>
            <person name="Browne H."/>
            <person name="Dunn M."/>
            <person name="Hung S."/>
            <person name="Kawahara F."/>
            <person name="Miranda-Saavedra D."/>
            <person name="Mourier T."/>
            <person name="Nagra H."/>
            <person name="Otto T.D."/>
            <person name="Rawlings N."/>
            <person name="Sanchez A."/>
            <person name="Sanders M."/>
            <person name="Subramaniam C."/>
            <person name="Tay Y."/>
            <person name="Dear P."/>
            <person name="Doerig C."/>
            <person name="Gruber A."/>
            <person name="Parkinson J."/>
            <person name="Shirley M."/>
            <person name="Wan K.L."/>
            <person name="Berriman M."/>
            <person name="Tomley F."/>
            <person name="Pain A."/>
        </authorList>
    </citation>
    <scope>NUCLEOTIDE SEQUENCE [LARGE SCALE GENOMIC DNA]</scope>
    <source>
        <strain evidence="1">Weybridge</strain>
    </source>
</reference>
<dbReference type="VEuPathDB" id="ToxoDB:EMWEY_00029450"/>
<accession>U6MF68</accession>
<evidence type="ECO:0000313" key="2">
    <source>
        <dbReference type="Proteomes" id="UP000030763"/>
    </source>
</evidence>